<feature type="chain" id="PRO_5044809827" description="EF-hand domain-containing protein" evidence="1">
    <location>
        <begin position="21"/>
        <end position="259"/>
    </location>
</feature>
<dbReference type="EMBL" id="JBIMZQ010000007">
    <property type="protein sequence ID" value="KAL3670452.1"/>
    <property type="molecule type" value="Genomic_DNA"/>
</dbReference>
<evidence type="ECO:0000313" key="2">
    <source>
        <dbReference type="EMBL" id="KAL3670452.1"/>
    </source>
</evidence>
<dbReference type="Proteomes" id="UP001632037">
    <property type="component" value="Unassembled WGS sequence"/>
</dbReference>
<dbReference type="AlphaFoldDB" id="A0ABD3FVP7"/>
<name>A0ABD3FVP7_9STRA</name>
<accession>A0ABD3FVP7</accession>
<reference evidence="2 3" key="1">
    <citation type="submission" date="2024-09" db="EMBL/GenBank/DDBJ databases">
        <title>Genome sequencing and assembly of Phytophthora oleae, isolate VK10A, causative agent of rot of olive drupes.</title>
        <authorList>
            <person name="Conti Taguali S."/>
            <person name="Riolo M."/>
            <person name="La Spada F."/>
            <person name="Cacciola S.O."/>
            <person name="Dionisio G."/>
        </authorList>
    </citation>
    <scope>NUCLEOTIDE SEQUENCE [LARGE SCALE GENOMIC DNA]</scope>
    <source>
        <strain evidence="2 3">VK10A</strain>
    </source>
</reference>
<dbReference type="PROSITE" id="PS00018">
    <property type="entry name" value="EF_HAND_1"/>
    <property type="match status" value="1"/>
</dbReference>
<evidence type="ECO:0000256" key="1">
    <source>
        <dbReference type="SAM" id="SignalP"/>
    </source>
</evidence>
<protein>
    <recommendedName>
        <fullName evidence="4">EF-hand domain-containing protein</fullName>
    </recommendedName>
</protein>
<comment type="caution">
    <text evidence="2">The sequence shown here is derived from an EMBL/GenBank/DDBJ whole genome shotgun (WGS) entry which is preliminary data.</text>
</comment>
<sequence length="259" mass="29375">MGGVKLALLGAVVSVTAVQAFPWWGDIGTAHGVRAEPISLGQLRRRDTESDQTKGFQWRSLAQNDDSDDAKLRIRSRKLPPFEVLDANEDGVITDDEWTGYADKLLNKVVRIINQGSDTVATKFLLDIAKFHYDNLNDCILAEILALGSKSFDEIALELQHRCYIKFRYSLFAGPAPFELVSNSASTVQAHELDTWFTIQLDIARHDMEQNRIYKMNTDDELHLEQLVACAHQKLVPWDEMELTRDEYYTALNEIVQCA</sequence>
<feature type="signal peptide" evidence="1">
    <location>
        <begin position="1"/>
        <end position="20"/>
    </location>
</feature>
<dbReference type="InterPro" id="IPR018247">
    <property type="entry name" value="EF_Hand_1_Ca_BS"/>
</dbReference>
<proteinExistence type="predicted"/>
<evidence type="ECO:0008006" key="4">
    <source>
        <dbReference type="Google" id="ProtNLM"/>
    </source>
</evidence>
<evidence type="ECO:0000313" key="3">
    <source>
        <dbReference type="Proteomes" id="UP001632037"/>
    </source>
</evidence>
<gene>
    <name evidence="2" type="ORF">V7S43_004771</name>
</gene>
<organism evidence="2 3">
    <name type="scientific">Phytophthora oleae</name>
    <dbReference type="NCBI Taxonomy" id="2107226"/>
    <lineage>
        <taxon>Eukaryota</taxon>
        <taxon>Sar</taxon>
        <taxon>Stramenopiles</taxon>
        <taxon>Oomycota</taxon>
        <taxon>Peronosporomycetes</taxon>
        <taxon>Peronosporales</taxon>
        <taxon>Peronosporaceae</taxon>
        <taxon>Phytophthora</taxon>
    </lineage>
</organism>
<keyword evidence="1" id="KW-0732">Signal</keyword>
<keyword evidence="3" id="KW-1185">Reference proteome</keyword>